<dbReference type="AlphaFoldDB" id="A0A1D3TSG1"/>
<name>A0A1D3TSG1_9FIRM</name>
<organism evidence="1 2">
    <name type="scientific">Anaerobium acetethylicum</name>
    <dbReference type="NCBI Taxonomy" id="1619234"/>
    <lineage>
        <taxon>Bacteria</taxon>
        <taxon>Bacillati</taxon>
        <taxon>Bacillota</taxon>
        <taxon>Clostridia</taxon>
        <taxon>Lachnospirales</taxon>
        <taxon>Lachnospiraceae</taxon>
        <taxon>Anaerobium</taxon>
    </lineage>
</organism>
<gene>
    <name evidence="1" type="ORF">SAMN05421730_100654</name>
</gene>
<evidence type="ECO:0000313" key="1">
    <source>
        <dbReference type="EMBL" id="SCP96760.1"/>
    </source>
</evidence>
<evidence type="ECO:0000313" key="2">
    <source>
        <dbReference type="Proteomes" id="UP000199315"/>
    </source>
</evidence>
<dbReference type="STRING" id="1619234.SAMN05421730_100654"/>
<dbReference type="RefSeq" id="WP_091232265.1">
    <property type="nucleotide sequence ID" value="NZ_FMKA01000006.1"/>
</dbReference>
<dbReference type="Proteomes" id="UP000199315">
    <property type="component" value="Unassembled WGS sequence"/>
</dbReference>
<dbReference type="OrthoDB" id="2059607at2"/>
<protein>
    <submittedName>
        <fullName evidence="1">Uncharacterized protein</fullName>
    </submittedName>
</protein>
<sequence>MANNVVFNSIRMNMNNPQHVKVNAVLSNLDNNVCKSKNQMIIDAIEFYIDHFGKEEFTAISEEKASRFITVDDLEKVKAELTESVLTEARREVIRLLGTAVSGRVIIDSEKITVPVEESPKVKDDVVVSDLATGWMEQSFEGMDE</sequence>
<proteinExistence type="predicted"/>
<reference evidence="1 2" key="1">
    <citation type="submission" date="2016-09" db="EMBL/GenBank/DDBJ databases">
        <authorList>
            <person name="Capua I."/>
            <person name="De Benedictis P."/>
            <person name="Joannis T."/>
            <person name="Lombin L.H."/>
            <person name="Cattoli G."/>
        </authorList>
    </citation>
    <scope>NUCLEOTIDE SEQUENCE [LARGE SCALE GENOMIC DNA]</scope>
    <source>
        <strain evidence="1 2">GluBS11</strain>
    </source>
</reference>
<keyword evidence="2" id="KW-1185">Reference proteome</keyword>
<dbReference type="EMBL" id="FMKA01000006">
    <property type="protein sequence ID" value="SCP96760.1"/>
    <property type="molecule type" value="Genomic_DNA"/>
</dbReference>
<accession>A0A1D3TSG1</accession>